<sequence>MTQNRVLIVGGGIGGMSTAIALAELGWAVDLIDLDPQWRVYGAGITITGPTLRAFKALGVLPDILELAYTGTGIQVCAVDGTRLTVLATPVREADGIPGCGGIMRPVLHRILSGRTRSAGVNIALGLSVEALQQDADGVDVTFTDGTLARYCLVVGADGLFSKVRKIILPHAPEPEFTGQNAWRLLLDRPEQIDRRHFFLGGPFKVGLTPVSDREMYMFLLQNTSSKLRVPEAELHTELRKLTDRYEGPVKQIGRQLTAQSPIVLRPLEAFLLPGPWYKGRVVLVGDAAHPTTPQLASGAGLAVEDALVLRDELAVGTSVPKALHQFMARRYARCRLVVENSLEIGRREQAGRPMEDQTILVEESLRILADPI</sequence>
<dbReference type="PRINTS" id="PR00420">
    <property type="entry name" value="RNGMNOXGNASE"/>
</dbReference>
<accession>A0ABW9DSX6</accession>
<proteinExistence type="predicted"/>
<evidence type="ECO:0000313" key="5">
    <source>
        <dbReference type="Proteomes" id="UP001629432"/>
    </source>
</evidence>
<dbReference type="RefSeq" id="WP_408234330.1">
    <property type="nucleotide sequence ID" value="NZ_JAQQCF010000012.1"/>
</dbReference>
<reference evidence="4 5" key="1">
    <citation type="journal article" date="2024" name="Chem. Sci.">
        <title>Discovery of megapolipeptins by genome mining of a Burkholderiales bacteria collection.</title>
        <authorList>
            <person name="Paulo B.S."/>
            <person name="Recchia M.J.J."/>
            <person name="Lee S."/>
            <person name="Fergusson C.H."/>
            <person name="Romanowski S.B."/>
            <person name="Hernandez A."/>
            <person name="Krull N."/>
            <person name="Liu D.Y."/>
            <person name="Cavanagh H."/>
            <person name="Bos A."/>
            <person name="Gray C.A."/>
            <person name="Murphy B.T."/>
            <person name="Linington R.G."/>
            <person name="Eustaquio A.S."/>
        </authorList>
    </citation>
    <scope>NUCLEOTIDE SEQUENCE [LARGE SCALE GENOMIC DNA]</scope>
    <source>
        <strain evidence="4 5">RL17-338-BIC-A</strain>
    </source>
</reference>
<name>A0ABW9DSX6_9BURK</name>
<keyword evidence="1" id="KW-0560">Oxidoreductase</keyword>
<dbReference type="PANTHER" id="PTHR13789:SF309">
    <property type="entry name" value="PUTATIVE (AFU_ORTHOLOGUE AFUA_6G14510)-RELATED"/>
    <property type="match status" value="1"/>
</dbReference>
<dbReference type="PANTHER" id="PTHR13789">
    <property type="entry name" value="MONOOXYGENASE"/>
    <property type="match status" value="1"/>
</dbReference>
<dbReference type="EMBL" id="JAQQCF010000012">
    <property type="protein sequence ID" value="MFM0638112.1"/>
    <property type="molecule type" value="Genomic_DNA"/>
</dbReference>
<dbReference type="Pfam" id="PF01494">
    <property type="entry name" value="FAD_binding_3"/>
    <property type="match status" value="1"/>
</dbReference>
<evidence type="ECO:0000313" key="4">
    <source>
        <dbReference type="EMBL" id="MFM0638112.1"/>
    </source>
</evidence>
<keyword evidence="2" id="KW-0503">Monooxygenase</keyword>
<dbReference type="NCBIfam" id="NF005313">
    <property type="entry name" value="PRK06847.1"/>
    <property type="match status" value="1"/>
</dbReference>
<evidence type="ECO:0000256" key="1">
    <source>
        <dbReference type="ARBA" id="ARBA00023002"/>
    </source>
</evidence>
<dbReference type="Proteomes" id="UP001629432">
    <property type="component" value="Unassembled WGS sequence"/>
</dbReference>
<evidence type="ECO:0000256" key="2">
    <source>
        <dbReference type="ARBA" id="ARBA00023033"/>
    </source>
</evidence>
<organism evidence="4 5">
    <name type="scientific">Paraburkholderia metrosideri</name>
    <dbReference type="NCBI Taxonomy" id="580937"/>
    <lineage>
        <taxon>Bacteria</taxon>
        <taxon>Pseudomonadati</taxon>
        <taxon>Pseudomonadota</taxon>
        <taxon>Betaproteobacteria</taxon>
        <taxon>Burkholderiales</taxon>
        <taxon>Burkholderiaceae</taxon>
        <taxon>Paraburkholderia</taxon>
    </lineage>
</organism>
<dbReference type="InterPro" id="IPR002938">
    <property type="entry name" value="FAD-bd"/>
</dbReference>
<evidence type="ECO:0000259" key="3">
    <source>
        <dbReference type="Pfam" id="PF01494"/>
    </source>
</evidence>
<dbReference type="InterPro" id="IPR036188">
    <property type="entry name" value="FAD/NAD-bd_sf"/>
</dbReference>
<dbReference type="InterPro" id="IPR050493">
    <property type="entry name" value="FAD-dep_Monooxygenase_BioMet"/>
</dbReference>
<protein>
    <submittedName>
        <fullName evidence="4">FAD-dependent oxidoreductase</fullName>
    </submittedName>
</protein>
<feature type="domain" description="FAD-binding" evidence="3">
    <location>
        <begin position="5"/>
        <end position="342"/>
    </location>
</feature>
<keyword evidence="5" id="KW-1185">Reference proteome</keyword>
<comment type="caution">
    <text evidence="4">The sequence shown here is derived from an EMBL/GenBank/DDBJ whole genome shotgun (WGS) entry which is preliminary data.</text>
</comment>
<dbReference type="Gene3D" id="3.50.50.60">
    <property type="entry name" value="FAD/NAD(P)-binding domain"/>
    <property type="match status" value="1"/>
</dbReference>
<dbReference type="SUPFAM" id="SSF51905">
    <property type="entry name" value="FAD/NAD(P)-binding domain"/>
    <property type="match status" value="1"/>
</dbReference>
<gene>
    <name evidence="4" type="ORF">PQQ63_15530</name>
</gene>